<feature type="domain" description="TRAF-type" evidence="6">
    <location>
        <begin position="173"/>
        <end position="223"/>
    </location>
</feature>
<organism evidence="7">
    <name type="scientific">Faunusvirus sp</name>
    <dbReference type="NCBI Taxonomy" id="2487766"/>
    <lineage>
        <taxon>Viruses</taxon>
        <taxon>Varidnaviria</taxon>
        <taxon>Bamfordvirae</taxon>
        <taxon>Nucleocytoviricota</taxon>
        <taxon>Megaviricetes</taxon>
        <taxon>Imitervirales</taxon>
        <taxon>Mimiviridae</taxon>
    </lineage>
</organism>
<dbReference type="Pfam" id="PF02176">
    <property type="entry name" value="zf-TRAF"/>
    <property type="match status" value="2"/>
</dbReference>
<dbReference type="InterPro" id="IPR001841">
    <property type="entry name" value="Znf_RING"/>
</dbReference>
<dbReference type="PANTHER" id="PTHR10131:SF94">
    <property type="entry name" value="TNF RECEPTOR-ASSOCIATED FACTOR 4"/>
    <property type="match status" value="1"/>
</dbReference>
<dbReference type="Pfam" id="PF00097">
    <property type="entry name" value="zf-C3HC4"/>
    <property type="match status" value="1"/>
</dbReference>
<dbReference type="InterPro" id="IPR001293">
    <property type="entry name" value="Znf_TRAF"/>
</dbReference>
<dbReference type="Gene3D" id="3.30.40.10">
    <property type="entry name" value="Zinc/RING finger domain, C3HC4 (zinc finger)"/>
    <property type="match status" value="5"/>
</dbReference>
<evidence type="ECO:0000256" key="3">
    <source>
        <dbReference type="ARBA" id="ARBA00022833"/>
    </source>
</evidence>
<accession>A0A3G5A2X5</accession>
<dbReference type="InterPro" id="IPR013083">
    <property type="entry name" value="Znf_RING/FYVE/PHD"/>
</dbReference>
<evidence type="ECO:0000256" key="2">
    <source>
        <dbReference type="ARBA" id="ARBA00022771"/>
    </source>
</evidence>
<sequence>MTTIPAKPGKSGEMDVTGVSFENIIPSVPDMNDIMCLICRDVIHIPASIEYNGATCEHIFCHKCLTTYAKSKGNHICPSCNTVGQRIISIGAFARYIRNQKITCPNRKCDKIIQISEVTGHKLKCEFQEIKCDFCTESFMRTDLPQHKLVCERRQVECTKCNLYYVFCEVDKHDDAHCLYTKLKCRHANCDAEPIFRKNLLQHYQLECNYETIQCQYKCSQTFLRPDKDVHEASCEHRLVKCALCVETVKFRDKLNHDTVLCKKLVITCPFGCETKYMIENKNAHTDTCVNVVVNCKYHTVGCDYAVMRSQMPGHFQDAAQHHIVLFEQQLSKKNLIINSLHEYDNDIVTIYRINTRDIVVVSQLAHKNQYATILNCFIHKLKPVGTSQFNVGDIYDILDWHGKWYPGEIIARKELHVTVTYYGWLPRDNETLKFTSDYNRFAVLGTHKDEYKDHIAKYQSGIAEKNKELVTNTIFQST</sequence>
<keyword evidence="2 4" id="KW-0863">Zinc-finger</keyword>
<dbReference type="PROSITE" id="PS50089">
    <property type="entry name" value="ZF_RING_2"/>
    <property type="match status" value="1"/>
</dbReference>
<keyword evidence="3" id="KW-0862">Zinc</keyword>
<name>A0A3G5A2X5_9VIRU</name>
<dbReference type="EMBL" id="MK072190">
    <property type="protein sequence ID" value="AYV79829.1"/>
    <property type="molecule type" value="Genomic_DNA"/>
</dbReference>
<gene>
    <name evidence="7" type="ORF">Faunusvirus59_5</name>
</gene>
<protein>
    <submittedName>
        <fullName evidence="7">RING finger protein 151-like isoform X1</fullName>
    </submittedName>
</protein>
<dbReference type="PROSITE" id="PS00518">
    <property type="entry name" value="ZF_RING_1"/>
    <property type="match status" value="1"/>
</dbReference>
<dbReference type="InterPro" id="IPR018957">
    <property type="entry name" value="Znf_C3HC4_RING-type"/>
</dbReference>
<evidence type="ECO:0000259" key="5">
    <source>
        <dbReference type="PROSITE" id="PS50089"/>
    </source>
</evidence>
<evidence type="ECO:0000256" key="4">
    <source>
        <dbReference type="PROSITE-ProRule" id="PRU00175"/>
    </source>
</evidence>
<proteinExistence type="predicted"/>
<dbReference type="InterPro" id="IPR017907">
    <property type="entry name" value="Znf_RING_CS"/>
</dbReference>
<dbReference type="SUPFAM" id="SSF57850">
    <property type="entry name" value="RING/U-box"/>
    <property type="match status" value="1"/>
</dbReference>
<feature type="domain" description="RING-type" evidence="5">
    <location>
        <begin position="36"/>
        <end position="81"/>
    </location>
</feature>
<evidence type="ECO:0000256" key="1">
    <source>
        <dbReference type="ARBA" id="ARBA00022723"/>
    </source>
</evidence>
<keyword evidence="1" id="KW-0479">Metal-binding</keyword>
<dbReference type="GO" id="GO:0008270">
    <property type="term" value="F:zinc ion binding"/>
    <property type="evidence" value="ECO:0007669"/>
    <property type="project" value="UniProtKB-KW"/>
</dbReference>
<dbReference type="Gene3D" id="2.30.30.140">
    <property type="match status" value="1"/>
</dbReference>
<reference evidence="7" key="1">
    <citation type="submission" date="2018-10" db="EMBL/GenBank/DDBJ databases">
        <title>Hidden diversity of soil giant viruses.</title>
        <authorList>
            <person name="Schulz F."/>
            <person name="Alteio L."/>
            <person name="Goudeau D."/>
            <person name="Ryan E.M."/>
            <person name="Malmstrom R.R."/>
            <person name="Blanchard J."/>
            <person name="Woyke T."/>
        </authorList>
    </citation>
    <scope>NUCLEOTIDE SEQUENCE</scope>
    <source>
        <strain evidence="7">FNV1</strain>
    </source>
</reference>
<dbReference type="PROSITE" id="PS50145">
    <property type="entry name" value="ZF_TRAF"/>
    <property type="match status" value="2"/>
</dbReference>
<dbReference type="PANTHER" id="PTHR10131">
    <property type="entry name" value="TNF RECEPTOR ASSOCIATED FACTOR"/>
    <property type="match status" value="1"/>
</dbReference>
<evidence type="ECO:0000259" key="6">
    <source>
        <dbReference type="PROSITE" id="PS50145"/>
    </source>
</evidence>
<feature type="domain" description="TRAF-type" evidence="6">
    <location>
        <begin position="257"/>
        <end position="303"/>
    </location>
</feature>
<evidence type="ECO:0000313" key="7">
    <source>
        <dbReference type="EMBL" id="AYV79829.1"/>
    </source>
</evidence>
<dbReference type="SUPFAM" id="SSF49599">
    <property type="entry name" value="TRAF domain-like"/>
    <property type="match status" value="1"/>
</dbReference>